<evidence type="ECO:0000256" key="6">
    <source>
        <dbReference type="ARBA" id="ARBA00022989"/>
    </source>
</evidence>
<reference evidence="10" key="1">
    <citation type="submission" date="2015-11" db="EMBL/GenBank/DDBJ databases">
        <title>De novo transcriptome assembly of four potential Pierce s Disease insect vectors from Arizona vineyards.</title>
        <authorList>
            <person name="Tassone E.E."/>
        </authorList>
    </citation>
    <scope>NUCLEOTIDE SEQUENCE</scope>
</reference>
<dbReference type="GO" id="GO:0022857">
    <property type="term" value="F:transmembrane transporter activity"/>
    <property type="evidence" value="ECO:0007669"/>
    <property type="project" value="InterPro"/>
</dbReference>
<dbReference type="InterPro" id="IPR003663">
    <property type="entry name" value="Sugar/inositol_transpt"/>
</dbReference>
<comment type="subcellular location">
    <subcellularLocation>
        <location evidence="1">Cell membrane</location>
        <topology evidence="1">Multi-pass membrane protein</topology>
    </subcellularLocation>
</comment>
<feature type="transmembrane region" description="Helical" evidence="8">
    <location>
        <begin position="108"/>
        <end position="126"/>
    </location>
</feature>
<evidence type="ECO:0000256" key="1">
    <source>
        <dbReference type="ARBA" id="ARBA00004651"/>
    </source>
</evidence>
<keyword evidence="4" id="KW-0762">Sugar transport</keyword>
<evidence type="ECO:0000256" key="7">
    <source>
        <dbReference type="ARBA" id="ARBA00023136"/>
    </source>
</evidence>
<dbReference type="InterPro" id="IPR005828">
    <property type="entry name" value="MFS_sugar_transport-like"/>
</dbReference>
<feature type="transmembrane region" description="Helical" evidence="8">
    <location>
        <begin position="314"/>
        <end position="335"/>
    </location>
</feature>
<evidence type="ECO:0000256" key="2">
    <source>
        <dbReference type="ARBA" id="ARBA00022448"/>
    </source>
</evidence>
<dbReference type="PROSITE" id="PS50850">
    <property type="entry name" value="MFS"/>
    <property type="match status" value="1"/>
</dbReference>
<feature type="transmembrane region" description="Helical" evidence="8">
    <location>
        <begin position="78"/>
        <end position="96"/>
    </location>
</feature>
<proteinExistence type="predicted"/>
<keyword evidence="2" id="KW-0813">Transport</keyword>
<feature type="transmembrane region" description="Helical" evidence="8">
    <location>
        <begin position="408"/>
        <end position="430"/>
    </location>
</feature>
<evidence type="ECO:0000256" key="5">
    <source>
        <dbReference type="ARBA" id="ARBA00022692"/>
    </source>
</evidence>
<dbReference type="Gene3D" id="1.20.1250.20">
    <property type="entry name" value="MFS general substrate transporter like domains"/>
    <property type="match status" value="1"/>
</dbReference>
<evidence type="ECO:0000313" key="10">
    <source>
        <dbReference type="EMBL" id="JAT13811.1"/>
    </source>
</evidence>
<dbReference type="EMBL" id="GEBQ01026166">
    <property type="protein sequence ID" value="JAT13811.1"/>
    <property type="molecule type" value="Transcribed_RNA"/>
</dbReference>
<dbReference type="InterPro" id="IPR020846">
    <property type="entry name" value="MFS_dom"/>
</dbReference>
<dbReference type="Pfam" id="PF00083">
    <property type="entry name" value="Sugar_tr"/>
    <property type="match status" value="1"/>
</dbReference>
<feature type="transmembrane region" description="Helical" evidence="8">
    <location>
        <begin position="7"/>
        <end position="28"/>
    </location>
</feature>
<feature type="transmembrane region" description="Helical" evidence="8">
    <location>
        <begin position="138"/>
        <end position="159"/>
    </location>
</feature>
<sequence length="467" mass="52031">MGGLRRQIFAAFSGSFCIISSGMAYGWVSPVLSQLADTNGEVRATEDQISWIAADIEIGCLLTPFLGSFLVDRHGRKLPLLCTVPIFMISWILTLTTRSVQTLYIKRILDGMGIGLTSTIVPIYLAEIAEAYIRGSMLLSVTVTWYSGILIQFCIGTYLSYEVSAWLNLVIPILYLILFSCLPESPYYFMMTNQEDKAAASLAWFRDVQPNQVSEELKYIKDYLEADAKNKESWKAVVKNCMYRKCLIIMMVVILATIMTGLTTIFSYASEMFADIDSEGILNSDTCSVAIAALFCVVSIVVCFLIDKVGRRPLVIISAFGCFLSNLSSAVFSYYQNEIKYKWIPFITIGSYCIFVSLGLVPVMLAFQGELFPSSIKSFASGMVVVITTFVSLVALKLYYIIGSSLGVYVNYLIYAAVAGASTVWLIFYVPETKNKTFSELLKELGGPYVEEKVLQSEEMQALNKWK</sequence>
<dbReference type="GO" id="GO:0005886">
    <property type="term" value="C:plasma membrane"/>
    <property type="evidence" value="ECO:0007669"/>
    <property type="project" value="UniProtKB-SubCell"/>
</dbReference>
<feature type="domain" description="Major facilitator superfamily (MFS) profile" evidence="9">
    <location>
        <begin position="1"/>
        <end position="434"/>
    </location>
</feature>
<dbReference type="PANTHER" id="PTHR48021">
    <property type="match status" value="1"/>
</dbReference>
<accession>A0A1B6KQV7</accession>
<evidence type="ECO:0000256" key="8">
    <source>
        <dbReference type="SAM" id="Phobius"/>
    </source>
</evidence>
<dbReference type="InterPro" id="IPR005829">
    <property type="entry name" value="Sugar_transporter_CS"/>
</dbReference>
<dbReference type="PROSITE" id="PS00217">
    <property type="entry name" value="SUGAR_TRANSPORT_2"/>
    <property type="match status" value="1"/>
</dbReference>
<dbReference type="AlphaFoldDB" id="A0A1B6KQV7"/>
<keyword evidence="3" id="KW-1003">Cell membrane</keyword>
<gene>
    <name evidence="10" type="ORF">g.4223</name>
</gene>
<dbReference type="FunFam" id="1.20.1250.20:FF:000218">
    <property type="entry name" value="facilitated trehalose transporter Tret1"/>
    <property type="match status" value="1"/>
</dbReference>
<keyword evidence="6 8" id="KW-1133">Transmembrane helix</keyword>
<feature type="transmembrane region" description="Helical" evidence="8">
    <location>
        <begin position="341"/>
        <end position="367"/>
    </location>
</feature>
<dbReference type="SUPFAM" id="SSF103473">
    <property type="entry name" value="MFS general substrate transporter"/>
    <property type="match status" value="1"/>
</dbReference>
<dbReference type="PANTHER" id="PTHR48021:SF46">
    <property type="entry name" value="MAJOR FACILITATOR SUPERFAMILY (MFS) PROFILE DOMAIN-CONTAINING PROTEIN"/>
    <property type="match status" value="1"/>
</dbReference>
<feature type="transmembrane region" description="Helical" evidence="8">
    <location>
        <begin position="48"/>
        <end position="71"/>
    </location>
</feature>
<protein>
    <recommendedName>
        <fullName evidence="9">Major facilitator superfamily (MFS) profile domain-containing protein</fullName>
    </recommendedName>
</protein>
<evidence type="ECO:0000256" key="4">
    <source>
        <dbReference type="ARBA" id="ARBA00022597"/>
    </source>
</evidence>
<name>A0A1B6KQV7_9HEMI</name>
<dbReference type="InterPro" id="IPR050549">
    <property type="entry name" value="MFS_Trehalose_Transporter"/>
</dbReference>
<organism evidence="10">
    <name type="scientific">Graphocephala atropunctata</name>
    <dbReference type="NCBI Taxonomy" id="36148"/>
    <lineage>
        <taxon>Eukaryota</taxon>
        <taxon>Metazoa</taxon>
        <taxon>Ecdysozoa</taxon>
        <taxon>Arthropoda</taxon>
        <taxon>Hexapoda</taxon>
        <taxon>Insecta</taxon>
        <taxon>Pterygota</taxon>
        <taxon>Neoptera</taxon>
        <taxon>Paraneoptera</taxon>
        <taxon>Hemiptera</taxon>
        <taxon>Auchenorrhyncha</taxon>
        <taxon>Membracoidea</taxon>
        <taxon>Cicadellidae</taxon>
        <taxon>Cicadellinae</taxon>
        <taxon>Cicadellini</taxon>
        <taxon>Graphocephala</taxon>
    </lineage>
</organism>
<dbReference type="InterPro" id="IPR036259">
    <property type="entry name" value="MFS_trans_sf"/>
</dbReference>
<evidence type="ECO:0000256" key="3">
    <source>
        <dbReference type="ARBA" id="ARBA00022475"/>
    </source>
</evidence>
<feature type="transmembrane region" description="Helical" evidence="8">
    <location>
        <begin position="379"/>
        <end position="402"/>
    </location>
</feature>
<evidence type="ECO:0000259" key="9">
    <source>
        <dbReference type="PROSITE" id="PS50850"/>
    </source>
</evidence>
<dbReference type="PRINTS" id="PR00171">
    <property type="entry name" value="SUGRTRNSPORT"/>
</dbReference>
<keyword evidence="5 8" id="KW-0812">Transmembrane</keyword>
<feature type="transmembrane region" description="Helical" evidence="8">
    <location>
        <begin position="247"/>
        <end position="269"/>
    </location>
</feature>
<feature type="transmembrane region" description="Helical" evidence="8">
    <location>
        <begin position="165"/>
        <end position="182"/>
    </location>
</feature>
<keyword evidence="7 8" id="KW-0472">Membrane</keyword>
<feature type="transmembrane region" description="Helical" evidence="8">
    <location>
        <begin position="289"/>
        <end position="307"/>
    </location>
</feature>